<gene>
    <name evidence="1" type="ORF">GRI99_01595</name>
</gene>
<protein>
    <submittedName>
        <fullName evidence="1">Uncharacterized protein</fullName>
    </submittedName>
</protein>
<dbReference type="OrthoDB" id="7705145at2"/>
<evidence type="ECO:0000313" key="1">
    <source>
        <dbReference type="EMBL" id="MXO70324.1"/>
    </source>
</evidence>
<dbReference type="EMBL" id="WTYV01000001">
    <property type="protein sequence ID" value="MXO70324.1"/>
    <property type="molecule type" value="Genomic_DNA"/>
</dbReference>
<dbReference type="Proteomes" id="UP000466966">
    <property type="component" value="Unassembled WGS sequence"/>
</dbReference>
<keyword evidence="2" id="KW-1185">Reference proteome</keyword>
<evidence type="ECO:0000313" key="2">
    <source>
        <dbReference type="Proteomes" id="UP000466966"/>
    </source>
</evidence>
<accession>A0A844YV11</accession>
<reference evidence="1 2" key="1">
    <citation type="submission" date="2019-12" db="EMBL/GenBank/DDBJ databases">
        <title>Genomic-based taxomic classification of the family Erythrobacteraceae.</title>
        <authorList>
            <person name="Xu L."/>
        </authorList>
    </citation>
    <scope>NUCLEOTIDE SEQUENCE [LARGE SCALE GENOMIC DNA]</scope>
    <source>
        <strain evidence="1 2">M0322</strain>
    </source>
</reference>
<sequence>MFGIRGTGIRRRTGYLMAHRRLLARAPRFEHCAVWIISPGGVATTMLIEHVSRYVPTNERHDKDGLKHWPAPPARRLDQADSRVLFVKGEAVTIAASIARRARRCGR</sequence>
<proteinExistence type="predicted"/>
<comment type="caution">
    <text evidence="1">The sequence shown here is derived from an EMBL/GenBank/DDBJ whole genome shotgun (WGS) entry which is preliminary data.</text>
</comment>
<dbReference type="AlphaFoldDB" id="A0A844YV11"/>
<organism evidence="1 2">
    <name type="scientific">Alteraurantiacibacter buctensis</name>
    <dbReference type="NCBI Taxonomy" id="1503981"/>
    <lineage>
        <taxon>Bacteria</taxon>
        <taxon>Pseudomonadati</taxon>
        <taxon>Pseudomonadota</taxon>
        <taxon>Alphaproteobacteria</taxon>
        <taxon>Sphingomonadales</taxon>
        <taxon>Erythrobacteraceae</taxon>
        <taxon>Alteraurantiacibacter</taxon>
    </lineage>
</organism>
<name>A0A844YV11_9SPHN</name>
<dbReference type="RefSeq" id="WP_160770256.1">
    <property type="nucleotide sequence ID" value="NZ_WTYV01000001.1"/>
</dbReference>